<dbReference type="Proteomes" id="UP000321083">
    <property type="component" value="Unassembled WGS sequence"/>
</dbReference>
<reference evidence="2 3" key="1">
    <citation type="submission" date="2019-08" db="EMBL/GenBank/DDBJ databases">
        <title>100 year-old enigma solved: identification of Planctomyces bekefii, the type genus and species of the phylum Planctomycetes.</title>
        <authorList>
            <person name="Svetlana D.N."/>
            <person name="Overmann J."/>
        </authorList>
    </citation>
    <scope>NUCLEOTIDE SEQUENCE [LARGE SCALE GENOMIC DNA]</scope>
    <source>
        <strain evidence="2">Phe10_nw2017</strain>
    </source>
</reference>
<comment type="caution">
    <text evidence="2">The sequence shown here is derived from an EMBL/GenBank/DDBJ whole genome shotgun (WGS) entry which is preliminary data.</text>
</comment>
<feature type="transmembrane region" description="Helical" evidence="1">
    <location>
        <begin position="459"/>
        <end position="480"/>
    </location>
</feature>
<gene>
    <name evidence="2" type="ORF">E3A20_17770</name>
</gene>
<evidence type="ECO:0000313" key="2">
    <source>
        <dbReference type="EMBL" id="TWW09095.1"/>
    </source>
</evidence>
<feature type="transmembrane region" description="Helical" evidence="1">
    <location>
        <begin position="427"/>
        <end position="447"/>
    </location>
</feature>
<keyword evidence="1" id="KW-0472">Membrane</keyword>
<evidence type="ECO:0000313" key="3">
    <source>
        <dbReference type="Proteomes" id="UP000321083"/>
    </source>
</evidence>
<keyword evidence="1" id="KW-0812">Transmembrane</keyword>
<keyword evidence="3" id="KW-1185">Reference proteome</keyword>
<proteinExistence type="predicted"/>
<accession>A0A5C6M4N6</accession>
<reference evidence="2 3" key="2">
    <citation type="submission" date="2019-08" db="EMBL/GenBank/DDBJ databases">
        <authorList>
            <person name="Henke P."/>
        </authorList>
    </citation>
    <scope>NUCLEOTIDE SEQUENCE [LARGE SCALE GENOMIC DNA]</scope>
    <source>
        <strain evidence="2">Phe10_nw2017</strain>
    </source>
</reference>
<sequence length="511" mass="53764">MSIVIPSILLMLTGFGAVIFLVLLVGYCGLLLVRYVLRSLQHGAAPPVFVARSVPASVQSSPPFQQTGATAVAGPGSWLRSAFLTVLGLAVGTALSLMLSFSARQVQVPQQQAQPTVDGAFLTQPQPELIPLQADPVPVDSVEPVAEADLKAPQPPESARPQLLEVASQLGQFFQSQLQQTADTGAGQVQLKDGGEAVAGAAGESANGDVVVYQFSEQMLADLFGVEAIDTLRSISQQMPPGIRNSYALIPLPGSVGATVPPMKPLLASSGLRSLADSLVQLLKAGPANGQQATELPGKSLPAEQPEIPAWVRQPSAGHRVARAEVLPGEDTEDKVRESVEELLQQELQTGSEWIPVQLRQSALLASVGVSAGSLRTLVHNRFERQETLEQPIDGANELQVIWTEIELPRAEILGQLSLAAGQHRSWLLAAGVLIFWLGLVLAAISSRLWASGGLLSRVVSFGSGVFSIALLVAVVLVLLQTARGLPLEGGQLFNGAVVWSGLGGDVRVSL</sequence>
<protein>
    <submittedName>
        <fullName evidence="2">Uncharacterized protein</fullName>
    </submittedName>
</protein>
<evidence type="ECO:0000256" key="1">
    <source>
        <dbReference type="SAM" id="Phobius"/>
    </source>
</evidence>
<dbReference type="AlphaFoldDB" id="A0A5C6M4N6"/>
<organism evidence="2 3">
    <name type="scientific">Planctomyces bekefii</name>
    <dbReference type="NCBI Taxonomy" id="1653850"/>
    <lineage>
        <taxon>Bacteria</taxon>
        <taxon>Pseudomonadati</taxon>
        <taxon>Planctomycetota</taxon>
        <taxon>Planctomycetia</taxon>
        <taxon>Planctomycetales</taxon>
        <taxon>Planctomycetaceae</taxon>
        <taxon>Planctomyces</taxon>
    </lineage>
</organism>
<feature type="transmembrane region" description="Helical" evidence="1">
    <location>
        <begin position="82"/>
        <end position="101"/>
    </location>
</feature>
<dbReference type="EMBL" id="SRHE01000391">
    <property type="protein sequence ID" value="TWW09095.1"/>
    <property type="molecule type" value="Genomic_DNA"/>
</dbReference>
<name>A0A5C6M4N6_9PLAN</name>
<feature type="transmembrane region" description="Helical" evidence="1">
    <location>
        <begin position="12"/>
        <end position="37"/>
    </location>
</feature>
<keyword evidence="1" id="KW-1133">Transmembrane helix</keyword>